<evidence type="ECO:0000313" key="8">
    <source>
        <dbReference type="Proteomes" id="UP000095209"/>
    </source>
</evidence>
<evidence type="ECO:0008006" key="9">
    <source>
        <dbReference type="Google" id="ProtNLM"/>
    </source>
</evidence>
<proteinExistence type="predicted"/>
<reference evidence="7 8" key="1">
    <citation type="submission" date="2016-08" db="EMBL/GenBank/DDBJ databases">
        <title>Genome of Bacillus solimangrovi GH2-4.</title>
        <authorList>
            <person name="Lim S."/>
            <person name="Kim B.-C."/>
        </authorList>
    </citation>
    <scope>NUCLEOTIDE SEQUENCE [LARGE SCALE GENOMIC DNA]</scope>
    <source>
        <strain evidence="7 8">GH2-4</strain>
    </source>
</reference>
<dbReference type="InterPro" id="IPR014710">
    <property type="entry name" value="RmlC-like_jellyroll"/>
</dbReference>
<comment type="caution">
    <text evidence="7">The sequence shown here is derived from an EMBL/GenBank/DDBJ whole genome shotgun (WGS) entry which is preliminary data.</text>
</comment>
<dbReference type="STRING" id="1305675.BFG57_11160"/>
<evidence type="ECO:0000259" key="6">
    <source>
        <dbReference type="PROSITE" id="PS51063"/>
    </source>
</evidence>
<evidence type="ECO:0000256" key="4">
    <source>
        <dbReference type="ARBA" id="ARBA00023163"/>
    </source>
</evidence>
<dbReference type="SMART" id="SM00419">
    <property type="entry name" value="HTH_CRP"/>
    <property type="match status" value="1"/>
</dbReference>
<dbReference type="PANTHER" id="PTHR24567">
    <property type="entry name" value="CRP FAMILY TRANSCRIPTIONAL REGULATORY PROTEIN"/>
    <property type="match status" value="1"/>
</dbReference>
<dbReference type="Pfam" id="PF00027">
    <property type="entry name" value="cNMP_binding"/>
    <property type="match status" value="1"/>
</dbReference>
<dbReference type="EMBL" id="MJEH01000008">
    <property type="protein sequence ID" value="OEH93877.1"/>
    <property type="molecule type" value="Genomic_DNA"/>
</dbReference>
<dbReference type="Gene3D" id="2.60.120.10">
    <property type="entry name" value="Jelly Rolls"/>
    <property type="match status" value="1"/>
</dbReference>
<dbReference type="PROSITE" id="PS51063">
    <property type="entry name" value="HTH_CRP_2"/>
    <property type="match status" value="1"/>
</dbReference>
<dbReference type="InterPro" id="IPR036388">
    <property type="entry name" value="WH-like_DNA-bd_sf"/>
</dbReference>
<dbReference type="SUPFAM" id="SSF51206">
    <property type="entry name" value="cAMP-binding domain-like"/>
    <property type="match status" value="1"/>
</dbReference>
<dbReference type="GO" id="GO:0005829">
    <property type="term" value="C:cytosol"/>
    <property type="evidence" value="ECO:0007669"/>
    <property type="project" value="TreeGrafter"/>
</dbReference>
<protein>
    <recommendedName>
        <fullName evidence="9">Crp/Fnr family transcriptional regulator</fullName>
    </recommendedName>
</protein>
<gene>
    <name evidence="7" type="ORF">BFG57_11160</name>
</gene>
<keyword evidence="3" id="KW-0010">Activator</keyword>
<dbReference type="GO" id="GO:0003677">
    <property type="term" value="F:DNA binding"/>
    <property type="evidence" value="ECO:0007669"/>
    <property type="project" value="UniProtKB-KW"/>
</dbReference>
<evidence type="ECO:0000256" key="1">
    <source>
        <dbReference type="ARBA" id="ARBA00023015"/>
    </source>
</evidence>
<dbReference type="GO" id="GO:0003700">
    <property type="term" value="F:DNA-binding transcription factor activity"/>
    <property type="evidence" value="ECO:0007669"/>
    <property type="project" value="TreeGrafter"/>
</dbReference>
<evidence type="ECO:0000256" key="2">
    <source>
        <dbReference type="ARBA" id="ARBA00023125"/>
    </source>
</evidence>
<sequence>MKLNEVFEDLEVLSSLSLRERKEIEKHLYYRKYKKGQMLFIEGDPREKLYCILSGYVKTEKVNMNVTTRFNSFLKPTTFFPYIGLFSNDYYKYSAEAFTDLEVLYIPTLYAEELFKKDKHILLQIVKCVTKKIEMLEHRLQTVTDSHAKNRVTQFLGYLVEDLGEIEEEILLIPCPITTLEVAKFTGTSRETVSHVLNDLKKDGRLAVTNKHFIIKDPSYFLAAIL</sequence>
<evidence type="ECO:0000256" key="3">
    <source>
        <dbReference type="ARBA" id="ARBA00023159"/>
    </source>
</evidence>
<dbReference type="Pfam" id="PF13545">
    <property type="entry name" value="HTH_Crp_2"/>
    <property type="match status" value="1"/>
</dbReference>
<evidence type="ECO:0000259" key="5">
    <source>
        <dbReference type="PROSITE" id="PS50042"/>
    </source>
</evidence>
<dbReference type="InterPro" id="IPR036390">
    <property type="entry name" value="WH_DNA-bd_sf"/>
</dbReference>
<evidence type="ECO:0000313" key="7">
    <source>
        <dbReference type="EMBL" id="OEH93877.1"/>
    </source>
</evidence>
<dbReference type="CDD" id="cd00092">
    <property type="entry name" value="HTH_CRP"/>
    <property type="match status" value="1"/>
</dbReference>
<dbReference type="Proteomes" id="UP000095209">
    <property type="component" value="Unassembled WGS sequence"/>
</dbReference>
<keyword evidence="8" id="KW-1185">Reference proteome</keyword>
<feature type="domain" description="HTH crp-type" evidence="6">
    <location>
        <begin position="146"/>
        <end position="219"/>
    </location>
</feature>
<dbReference type="InterPro" id="IPR012318">
    <property type="entry name" value="HTH_CRP"/>
</dbReference>
<name>A0A1E5LIH4_9BACI</name>
<dbReference type="InterPro" id="IPR000595">
    <property type="entry name" value="cNMP-bd_dom"/>
</dbReference>
<dbReference type="PROSITE" id="PS50042">
    <property type="entry name" value="CNMP_BINDING_3"/>
    <property type="match status" value="1"/>
</dbReference>
<dbReference type="PANTHER" id="PTHR24567:SF74">
    <property type="entry name" value="HTH-TYPE TRANSCRIPTIONAL REGULATOR ARCR"/>
    <property type="match status" value="1"/>
</dbReference>
<dbReference type="InterPro" id="IPR018490">
    <property type="entry name" value="cNMP-bd_dom_sf"/>
</dbReference>
<keyword evidence="2" id="KW-0238">DNA-binding</keyword>
<keyword evidence="1" id="KW-0805">Transcription regulation</keyword>
<dbReference type="SUPFAM" id="SSF46785">
    <property type="entry name" value="Winged helix' DNA-binding domain"/>
    <property type="match status" value="1"/>
</dbReference>
<dbReference type="InterPro" id="IPR050397">
    <property type="entry name" value="Env_Response_Regulators"/>
</dbReference>
<dbReference type="Gene3D" id="1.10.10.10">
    <property type="entry name" value="Winged helix-like DNA-binding domain superfamily/Winged helix DNA-binding domain"/>
    <property type="match status" value="1"/>
</dbReference>
<keyword evidence="4" id="KW-0804">Transcription</keyword>
<accession>A0A1E5LIH4</accession>
<feature type="domain" description="Cyclic nucleotide-binding" evidence="5">
    <location>
        <begin position="12"/>
        <end position="106"/>
    </location>
</feature>
<dbReference type="AlphaFoldDB" id="A0A1E5LIH4"/>
<dbReference type="CDD" id="cd00038">
    <property type="entry name" value="CAP_ED"/>
    <property type="match status" value="1"/>
</dbReference>
<organism evidence="7 8">
    <name type="scientific">Bacillus solimangrovi</name>
    <dbReference type="NCBI Taxonomy" id="1305675"/>
    <lineage>
        <taxon>Bacteria</taxon>
        <taxon>Bacillati</taxon>
        <taxon>Bacillota</taxon>
        <taxon>Bacilli</taxon>
        <taxon>Bacillales</taxon>
        <taxon>Bacillaceae</taxon>
        <taxon>Bacillus</taxon>
    </lineage>
</organism>